<name>A0A0C5VTH5_9GAMM</name>
<evidence type="ECO:0000313" key="1">
    <source>
        <dbReference type="EMBL" id="AJQ96613.1"/>
    </source>
</evidence>
<gene>
    <name evidence="1" type="ORF">YC6258_04581</name>
</gene>
<accession>A0A0C5VTH5</accession>
<evidence type="ECO:0000313" key="2">
    <source>
        <dbReference type="Proteomes" id="UP000032266"/>
    </source>
</evidence>
<dbReference type="EMBL" id="CP007142">
    <property type="protein sequence ID" value="AJQ96613.1"/>
    <property type="molecule type" value="Genomic_DNA"/>
</dbReference>
<reference evidence="1 2" key="1">
    <citation type="submission" date="2014-01" db="EMBL/GenBank/DDBJ databases">
        <title>Full genme sequencing of cellulolytic bacterium Gynuella sunshinyii YC6258T gen. nov., sp. nov.</title>
        <authorList>
            <person name="Khan H."/>
            <person name="Chung E.J."/>
            <person name="Chung Y.R."/>
        </authorList>
    </citation>
    <scope>NUCLEOTIDE SEQUENCE [LARGE SCALE GENOMIC DNA]</scope>
    <source>
        <strain evidence="1 2">YC6258</strain>
    </source>
</reference>
<dbReference type="KEGG" id="gsn:YC6258_04581"/>
<protein>
    <submittedName>
        <fullName evidence="1">Uncharacterized protein</fullName>
    </submittedName>
</protein>
<proteinExistence type="predicted"/>
<organism evidence="1 2">
    <name type="scientific">Gynuella sunshinyii YC6258</name>
    <dbReference type="NCBI Taxonomy" id="1445510"/>
    <lineage>
        <taxon>Bacteria</taxon>
        <taxon>Pseudomonadati</taxon>
        <taxon>Pseudomonadota</taxon>
        <taxon>Gammaproteobacteria</taxon>
        <taxon>Oceanospirillales</taxon>
        <taxon>Saccharospirillaceae</taxon>
        <taxon>Gynuella</taxon>
    </lineage>
</organism>
<keyword evidence="2" id="KW-1185">Reference proteome</keyword>
<dbReference type="AlphaFoldDB" id="A0A0C5VTH5"/>
<dbReference type="HOGENOM" id="CLU_2553503_0_0_6"/>
<sequence>MPEGITTGNANSNKSRRFGQHCQIDHQGNQDYLFNCPVYDKGGSGTGRIVFPLCFWPSQGFGLEGIEFLCPWRKQFCYLFVM</sequence>
<dbReference type="Proteomes" id="UP000032266">
    <property type="component" value="Chromosome"/>
</dbReference>
<dbReference type="STRING" id="1445510.YC6258_04581"/>